<evidence type="ECO:0000256" key="4">
    <source>
        <dbReference type="ARBA" id="ARBA00022764"/>
    </source>
</evidence>
<evidence type="ECO:0008006" key="8">
    <source>
        <dbReference type="Google" id="ProtNLM"/>
    </source>
</evidence>
<dbReference type="PANTHER" id="PTHR38102">
    <property type="entry name" value="PERIPLASMIC CHAPERONE SPY"/>
    <property type="match status" value="1"/>
</dbReference>
<evidence type="ECO:0000256" key="1">
    <source>
        <dbReference type="ARBA" id="ARBA00004418"/>
    </source>
</evidence>
<feature type="region of interest" description="Disordered" evidence="5">
    <location>
        <begin position="104"/>
        <end position="132"/>
    </location>
</feature>
<dbReference type="EMBL" id="MFTA01000128">
    <property type="protein sequence ID" value="OGI49110.1"/>
    <property type="molecule type" value="Genomic_DNA"/>
</dbReference>
<dbReference type="PANTHER" id="PTHR38102:SF1">
    <property type="entry name" value="PERIPLASMIC CHAPERONE SPY"/>
    <property type="match status" value="1"/>
</dbReference>
<dbReference type="InterPro" id="IPR052211">
    <property type="entry name" value="Cpx_auxiliary_protein"/>
</dbReference>
<keyword evidence="3" id="KW-0732">Signal</keyword>
<name>A0A1F6TVF0_9PROT</name>
<protein>
    <recommendedName>
        <fullName evidence="8">Zinc resistance-associated protein</fullName>
    </recommendedName>
</protein>
<dbReference type="Pfam" id="PF07813">
    <property type="entry name" value="LTXXQ"/>
    <property type="match status" value="1"/>
</dbReference>
<evidence type="ECO:0000313" key="7">
    <source>
        <dbReference type="Proteomes" id="UP000179362"/>
    </source>
</evidence>
<evidence type="ECO:0000313" key="6">
    <source>
        <dbReference type="EMBL" id="OGI49110.1"/>
    </source>
</evidence>
<sequence>MMDDDMMGMMGGMMHGSGPIGMLDLTDDQRAKINKIQDEQRKKNWDAMGKIMDEQSKLRDLYAADKRDPKIIGAVYGTIFNLKRQMIEATIDAQNRMEALLTDQQRQELKQSRRGTGGSRMGPGGARGGMMR</sequence>
<dbReference type="GO" id="GO:0042597">
    <property type="term" value="C:periplasmic space"/>
    <property type="evidence" value="ECO:0007669"/>
    <property type="project" value="UniProtKB-SubCell"/>
</dbReference>
<evidence type="ECO:0000256" key="2">
    <source>
        <dbReference type="ARBA" id="ARBA00008441"/>
    </source>
</evidence>
<dbReference type="Proteomes" id="UP000179362">
    <property type="component" value="Unassembled WGS sequence"/>
</dbReference>
<evidence type="ECO:0000256" key="3">
    <source>
        <dbReference type="ARBA" id="ARBA00022729"/>
    </source>
</evidence>
<gene>
    <name evidence="6" type="ORF">A3B81_07480</name>
</gene>
<comment type="subcellular location">
    <subcellularLocation>
        <location evidence="1">Periplasm</location>
    </subcellularLocation>
</comment>
<comment type="caution">
    <text evidence="6">The sequence shown here is derived from an EMBL/GenBank/DDBJ whole genome shotgun (WGS) entry which is preliminary data.</text>
</comment>
<accession>A0A1F6TVF0</accession>
<evidence type="ECO:0000256" key="5">
    <source>
        <dbReference type="SAM" id="MobiDB-lite"/>
    </source>
</evidence>
<dbReference type="InterPro" id="IPR012899">
    <property type="entry name" value="LTXXQ"/>
</dbReference>
<keyword evidence="4" id="KW-0574">Periplasm</keyword>
<dbReference type="AlphaFoldDB" id="A0A1F6TVF0"/>
<organism evidence="6 7">
    <name type="scientific">Candidatus Muproteobacteria bacterium RIFCSPHIGHO2_02_FULL_65_16</name>
    <dbReference type="NCBI Taxonomy" id="1817766"/>
    <lineage>
        <taxon>Bacteria</taxon>
        <taxon>Pseudomonadati</taxon>
        <taxon>Pseudomonadota</taxon>
        <taxon>Candidatus Muproteobacteria</taxon>
    </lineage>
</organism>
<comment type="similarity">
    <text evidence="2">Belongs to the CpxP/Spy family.</text>
</comment>
<dbReference type="Gene3D" id="1.20.120.1490">
    <property type="match status" value="1"/>
</dbReference>
<reference evidence="6 7" key="1">
    <citation type="journal article" date="2016" name="Nat. Commun.">
        <title>Thousands of microbial genomes shed light on interconnected biogeochemical processes in an aquifer system.</title>
        <authorList>
            <person name="Anantharaman K."/>
            <person name="Brown C.T."/>
            <person name="Hug L.A."/>
            <person name="Sharon I."/>
            <person name="Castelle C.J."/>
            <person name="Probst A.J."/>
            <person name="Thomas B.C."/>
            <person name="Singh A."/>
            <person name="Wilkins M.J."/>
            <person name="Karaoz U."/>
            <person name="Brodie E.L."/>
            <person name="Williams K.H."/>
            <person name="Hubbard S.S."/>
            <person name="Banfield J.F."/>
        </authorList>
    </citation>
    <scope>NUCLEOTIDE SEQUENCE [LARGE SCALE GENOMIC DNA]</scope>
</reference>
<feature type="compositionally biased region" description="Gly residues" evidence="5">
    <location>
        <begin position="115"/>
        <end position="132"/>
    </location>
</feature>
<proteinExistence type="inferred from homology"/>